<name>A0ABV3XWL6_9RHOB</name>
<comment type="subcellular location">
    <subcellularLocation>
        <location evidence="1">Cell membrane</location>
    </subcellularLocation>
</comment>
<dbReference type="Pfam" id="PF06977">
    <property type="entry name" value="SdiA-regulated"/>
    <property type="match status" value="1"/>
</dbReference>
<keyword evidence="5" id="KW-0732">Signal</keyword>
<protein>
    <recommendedName>
        <fullName evidence="8">Phytase-like domain-containing protein</fullName>
    </recommendedName>
</protein>
<feature type="signal peptide" evidence="5">
    <location>
        <begin position="1"/>
        <end position="25"/>
    </location>
</feature>
<dbReference type="Gene3D" id="2.120.10.30">
    <property type="entry name" value="TolB, C-terminal domain"/>
    <property type="match status" value="1"/>
</dbReference>
<dbReference type="Proteomes" id="UP001560019">
    <property type="component" value="Unassembled WGS sequence"/>
</dbReference>
<evidence type="ECO:0000313" key="6">
    <source>
        <dbReference type="EMBL" id="MEX5728713.1"/>
    </source>
</evidence>
<evidence type="ECO:0000256" key="3">
    <source>
        <dbReference type="ARBA" id="ARBA00022475"/>
    </source>
</evidence>
<dbReference type="SUPFAM" id="SSF50956">
    <property type="entry name" value="Thermostable phytase (3-phytase)"/>
    <property type="match status" value="1"/>
</dbReference>
<keyword evidence="4" id="KW-0472">Membrane</keyword>
<reference evidence="6 7" key="1">
    <citation type="submission" date="2024-06" db="EMBL/GenBank/DDBJ databases">
        <title>Genome of Rhodovulum iodosum, a marine photoferrotroph.</title>
        <authorList>
            <person name="Bianchini G."/>
            <person name="Nikeleit V."/>
            <person name="Kappler A."/>
            <person name="Bryce C."/>
            <person name="Sanchez-Baracaldo P."/>
        </authorList>
    </citation>
    <scope>NUCLEOTIDE SEQUENCE [LARGE SCALE GENOMIC DNA]</scope>
    <source>
        <strain evidence="6 7">UT/N1</strain>
    </source>
</reference>
<sequence length="299" mass="31918">MRAALRSGAAIATALWAAVLPAAEAQSTDPGKLRPPASLSFLRSYPLHDKKAGLTEPSGLMIGPGSDGLWTVSDDTRRLFRLDAQGQVIEVGPKIDALVDLEGIALGATGRRILVLSEEHAEIVAIDRHSPQRAERFALREMTGSDKLAAAMDGDLDKLSPEGIAVDTETGAVLVVNERAPRLLIRISPDLDEIVSVLPLGGDRGFVAHGMNDHRLDASGLAHDAARGGIWIASDTGRCVFYLAEEAGPALRFDFLWRDGDKVRPIENAEGIALDASGKTLFVVSDDGTHSRLFIYGVD</sequence>
<dbReference type="RefSeq" id="WP_125406894.1">
    <property type="nucleotide sequence ID" value="NZ_JBEHHI010000002.1"/>
</dbReference>
<comment type="similarity">
    <text evidence="2">Belongs to the YjiK family.</text>
</comment>
<dbReference type="EMBL" id="JBEHHI010000002">
    <property type="protein sequence ID" value="MEX5728713.1"/>
    <property type="molecule type" value="Genomic_DNA"/>
</dbReference>
<dbReference type="InterPro" id="IPR009722">
    <property type="entry name" value="YjiK/CarP"/>
</dbReference>
<keyword evidence="7" id="KW-1185">Reference proteome</keyword>
<evidence type="ECO:0000256" key="1">
    <source>
        <dbReference type="ARBA" id="ARBA00004236"/>
    </source>
</evidence>
<comment type="caution">
    <text evidence="6">The sequence shown here is derived from an EMBL/GenBank/DDBJ whole genome shotgun (WGS) entry which is preliminary data.</text>
</comment>
<keyword evidence="3" id="KW-1003">Cell membrane</keyword>
<gene>
    <name evidence="6" type="ORF">Ga0609869_002066</name>
</gene>
<evidence type="ECO:0000313" key="7">
    <source>
        <dbReference type="Proteomes" id="UP001560019"/>
    </source>
</evidence>
<evidence type="ECO:0000256" key="5">
    <source>
        <dbReference type="SAM" id="SignalP"/>
    </source>
</evidence>
<evidence type="ECO:0000256" key="4">
    <source>
        <dbReference type="ARBA" id="ARBA00023136"/>
    </source>
</evidence>
<dbReference type="InterPro" id="IPR011042">
    <property type="entry name" value="6-blade_b-propeller_TolB-like"/>
</dbReference>
<proteinExistence type="inferred from homology"/>
<feature type="chain" id="PRO_5045454342" description="Phytase-like domain-containing protein" evidence="5">
    <location>
        <begin position="26"/>
        <end position="299"/>
    </location>
</feature>
<evidence type="ECO:0000256" key="2">
    <source>
        <dbReference type="ARBA" id="ARBA00009852"/>
    </source>
</evidence>
<evidence type="ECO:0008006" key="8">
    <source>
        <dbReference type="Google" id="ProtNLM"/>
    </source>
</evidence>
<organism evidence="6 7">
    <name type="scientific">Rhodovulum iodosum</name>
    <dbReference type="NCBI Taxonomy" id="68291"/>
    <lineage>
        <taxon>Bacteria</taxon>
        <taxon>Pseudomonadati</taxon>
        <taxon>Pseudomonadota</taxon>
        <taxon>Alphaproteobacteria</taxon>
        <taxon>Rhodobacterales</taxon>
        <taxon>Paracoccaceae</taxon>
        <taxon>Rhodovulum</taxon>
    </lineage>
</organism>
<accession>A0ABV3XWL6</accession>